<organism evidence="1">
    <name type="scientific">human gut metagenome</name>
    <dbReference type="NCBI Taxonomy" id="408170"/>
    <lineage>
        <taxon>unclassified sequences</taxon>
        <taxon>metagenomes</taxon>
        <taxon>organismal metagenomes</taxon>
    </lineage>
</organism>
<evidence type="ECO:0000313" key="1">
    <source>
        <dbReference type="EMBL" id="EKC50367.1"/>
    </source>
</evidence>
<comment type="caution">
    <text evidence="1">The sequence shown here is derived from an EMBL/GenBank/DDBJ whole genome shotgun (WGS) entry which is preliminary data.</text>
</comment>
<sequence>LEQKVIFYEVKRQAKDINLDILKDKAEHFFQATGKFKKFDIGYQGLSMEDM</sequence>
<protein>
    <submittedName>
        <fullName evidence="1">Uncharacterized protein</fullName>
    </submittedName>
</protein>
<accession>K1RP19</accession>
<dbReference type="AlphaFoldDB" id="K1RP19"/>
<feature type="non-terminal residue" evidence="1">
    <location>
        <position position="1"/>
    </location>
</feature>
<proteinExistence type="predicted"/>
<gene>
    <name evidence="1" type="ORF">OBE_14169</name>
</gene>
<name>K1RP19_9ZZZZ</name>
<reference evidence="1" key="1">
    <citation type="journal article" date="2013" name="Environ. Microbiol.">
        <title>Microbiota from the distal guts of lean and obese adolescents exhibit partial functional redundancy besides clear differences in community structure.</title>
        <authorList>
            <person name="Ferrer M."/>
            <person name="Ruiz A."/>
            <person name="Lanza F."/>
            <person name="Haange S.B."/>
            <person name="Oberbach A."/>
            <person name="Till H."/>
            <person name="Bargiela R."/>
            <person name="Campoy C."/>
            <person name="Segura M.T."/>
            <person name="Richter M."/>
            <person name="von Bergen M."/>
            <person name="Seifert J."/>
            <person name="Suarez A."/>
        </authorList>
    </citation>
    <scope>NUCLEOTIDE SEQUENCE</scope>
</reference>
<dbReference type="EMBL" id="AJWZ01009762">
    <property type="protein sequence ID" value="EKC50367.1"/>
    <property type="molecule type" value="Genomic_DNA"/>
</dbReference>